<evidence type="ECO:0000313" key="1">
    <source>
        <dbReference type="EMBL" id="GAA4190564.1"/>
    </source>
</evidence>
<accession>A0ABP8AU01</accession>
<proteinExistence type="predicted"/>
<name>A0ABP8AU01_9ACTN</name>
<keyword evidence="2" id="KW-1185">Reference proteome</keyword>
<evidence type="ECO:0000313" key="2">
    <source>
        <dbReference type="Proteomes" id="UP001501251"/>
    </source>
</evidence>
<organism evidence="1 2">
    <name type="scientific">Streptosporangium oxazolinicum</name>
    <dbReference type="NCBI Taxonomy" id="909287"/>
    <lineage>
        <taxon>Bacteria</taxon>
        <taxon>Bacillati</taxon>
        <taxon>Actinomycetota</taxon>
        <taxon>Actinomycetes</taxon>
        <taxon>Streptosporangiales</taxon>
        <taxon>Streptosporangiaceae</taxon>
        <taxon>Streptosporangium</taxon>
    </lineage>
</organism>
<dbReference type="EMBL" id="BAABAQ010000004">
    <property type="protein sequence ID" value="GAA4190564.1"/>
    <property type="molecule type" value="Genomic_DNA"/>
</dbReference>
<reference evidence="2" key="1">
    <citation type="journal article" date="2019" name="Int. J. Syst. Evol. Microbiol.">
        <title>The Global Catalogue of Microorganisms (GCM) 10K type strain sequencing project: providing services to taxonomists for standard genome sequencing and annotation.</title>
        <authorList>
            <consortium name="The Broad Institute Genomics Platform"/>
            <consortium name="The Broad Institute Genome Sequencing Center for Infectious Disease"/>
            <person name="Wu L."/>
            <person name="Ma J."/>
        </authorList>
    </citation>
    <scope>NUCLEOTIDE SEQUENCE [LARGE SCALE GENOMIC DNA]</scope>
    <source>
        <strain evidence="2">JCM 17388</strain>
    </source>
</reference>
<sequence>MSGGDGREHDRLVDLAASLPAFVVPRPGGGDGRRGRVIRRRLEAVSGTVLIVLGLRMAATTR</sequence>
<gene>
    <name evidence="1" type="ORF">GCM10022252_29050</name>
</gene>
<comment type="caution">
    <text evidence="1">The sequence shown here is derived from an EMBL/GenBank/DDBJ whole genome shotgun (WGS) entry which is preliminary data.</text>
</comment>
<dbReference type="Proteomes" id="UP001501251">
    <property type="component" value="Unassembled WGS sequence"/>
</dbReference>
<protein>
    <submittedName>
        <fullName evidence="1">Uncharacterized protein</fullName>
    </submittedName>
</protein>